<dbReference type="RefSeq" id="WP_194864222.1">
    <property type="nucleotide sequence ID" value="NZ_ARXX01000007.1"/>
</dbReference>
<evidence type="ECO:0000313" key="2">
    <source>
        <dbReference type="EMBL" id="MBF5055440.1"/>
    </source>
</evidence>
<evidence type="ECO:0000259" key="1">
    <source>
        <dbReference type="Pfam" id="PF25559"/>
    </source>
</evidence>
<accession>A0ABS0AN42</accession>
<keyword evidence="3" id="KW-1185">Reference proteome</keyword>
<dbReference type="Pfam" id="PF25559">
    <property type="entry name" value="DUF7931"/>
    <property type="match status" value="1"/>
</dbReference>
<sequence>MRVRLGEDDTLHHPDPTRAAEALAALIRACRRRLWLRVPALDALTAGPAVLDALKALALSSPQADLRVLFDDVDQAVKRGHGLVHLARRLPSRLHLRQTQPDDADPALCFAVAERTGLFEAAGWPRPERLDLCAHALPRAPRRAEHFGRVWERARSNPELRELRL</sequence>
<protein>
    <recommendedName>
        <fullName evidence="1">DUF7931 domain-containing protein</fullName>
    </recommendedName>
</protein>
<gene>
    <name evidence="2" type="ORF">Y5W_00734</name>
</gene>
<proteinExistence type="predicted"/>
<reference evidence="2 3" key="1">
    <citation type="submission" date="2012-09" db="EMBL/GenBank/DDBJ databases">
        <title>Genome Sequence of alkane-degrading Bacterium Alcanivorax sp. 521-1.</title>
        <authorList>
            <person name="Lai Q."/>
            <person name="Shao Z."/>
        </authorList>
    </citation>
    <scope>NUCLEOTIDE SEQUENCE [LARGE SCALE GENOMIC DNA]</scope>
    <source>
        <strain evidence="2 3">521-1</strain>
    </source>
</reference>
<dbReference type="InterPro" id="IPR057691">
    <property type="entry name" value="DUF7931"/>
</dbReference>
<dbReference type="Proteomes" id="UP000662703">
    <property type="component" value="Unassembled WGS sequence"/>
</dbReference>
<organism evidence="2 3">
    <name type="scientific">Alloalcanivorax profundimaris</name>
    <dbReference type="NCBI Taxonomy" id="2735259"/>
    <lineage>
        <taxon>Bacteria</taxon>
        <taxon>Pseudomonadati</taxon>
        <taxon>Pseudomonadota</taxon>
        <taxon>Gammaproteobacteria</taxon>
        <taxon>Oceanospirillales</taxon>
        <taxon>Alcanivoracaceae</taxon>
        <taxon>Alloalcanivorax</taxon>
    </lineage>
</organism>
<comment type="caution">
    <text evidence="2">The sequence shown here is derived from an EMBL/GenBank/DDBJ whole genome shotgun (WGS) entry which is preliminary data.</text>
</comment>
<name>A0ABS0AN42_9GAMM</name>
<dbReference type="EMBL" id="ARXX01000007">
    <property type="protein sequence ID" value="MBF5055440.1"/>
    <property type="molecule type" value="Genomic_DNA"/>
</dbReference>
<feature type="domain" description="DUF7931" evidence="1">
    <location>
        <begin position="16"/>
        <end position="163"/>
    </location>
</feature>
<evidence type="ECO:0000313" key="3">
    <source>
        <dbReference type="Proteomes" id="UP000662703"/>
    </source>
</evidence>
<dbReference type="SUPFAM" id="SSF56024">
    <property type="entry name" value="Phospholipase D/nuclease"/>
    <property type="match status" value="1"/>
</dbReference>